<keyword evidence="13 16" id="KW-0472">Membrane</keyword>
<reference evidence="19 21" key="1">
    <citation type="submission" date="2014-04" db="EMBL/GenBank/DDBJ databases">
        <title>Genome sequencing of Vibrio navarrensis strains.</title>
        <authorList>
            <person name="Gladney L.M."/>
            <person name="Katz L.S."/>
            <person name="Marino-Ramirez L."/>
            <person name="Jordan I.K."/>
        </authorList>
    </citation>
    <scope>NUCLEOTIDE SEQUENCE [LARGE SCALE GENOMIC DNA]</scope>
    <source>
        <strain evidence="19 21">ATCC 51183</strain>
    </source>
</reference>
<evidence type="ECO:0000256" key="7">
    <source>
        <dbReference type="ARBA" id="ARBA00022475"/>
    </source>
</evidence>
<comment type="similarity">
    <text evidence="4 16 17">Belongs to the OadG family.</text>
</comment>
<dbReference type="Proteomes" id="UP000594435">
    <property type="component" value="Chromosome 1"/>
</dbReference>
<evidence type="ECO:0000256" key="4">
    <source>
        <dbReference type="ARBA" id="ARBA00005844"/>
    </source>
</evidence>
<evidence type="ECO:0000256" key="17">
    <source>
        <dbReference type="RuleBase" id="RU004278"/>
    </source>
</evidence>
<evidence type="ECO:0000256" key="9">
    <source>
        <dbReference type="ARBA" id="ARBA00022967"/>
    </source>
</evidence>
<evidence type="ECO:0000256" key="12">
    <source>
        <dbReference type="ARBA" id="ARBA00023065"/>
    </source>
</evidence>
<comment type="subunit">
    <text evidence="5 16">Heterotrimer of an alpha, a beta and a gamma subunit.</text>
</comment>
<comment type="subcellular location">
    <subcellularLocation>
        <location evidence="3 16 17">Cell membrane</location>
        <topology evidence="3 16 17">Single-pass membrane protein</topology>
    </subcellularLocation>
</comment>
<evidence type="ECO:0000256" key="1">
    <source>
        <dbReference type="ARBA" id="ARBA00001959"/>
    </source>
</evidence>
<keyword evidence="6 16" id="KW-0813">Transport</keyword>
<evidence type="ECO:0000256" key="11">
    <source>
        <dbReference type="ARBA" id="ARBA00023053"/>
    </source>
</evidence>
<evidence type="ECO:0000313" key="22">
    <source>
        <dbReference type="Proteomes" id="UP000594435"/>
    </source>
</evidence>
<dbReference type="EMBL" id="CP065217">
    <property type="protein sequence ID" value="QPL53113.1"/>
    <property type="molecule type" value="Genomic_DNA"/>
</dbReference>
<dbReference type="AlphaFoldDB" id="A0A099MQC8"/>
<keyword evidence="10 16" id="KW-1133">Transmembrane helix</keyword>
<name>A0A099MQC8_9VIBR</name>
<evidence type="ECO:0000256" key="6">
    <source>
        <dbReference type="ARBA" id="ARBA00022448"/>
    </source>
</evidence>
<dbReference type="GO" id="GO:0036376">
    <property type="term" value="P:sodium ion export across plasma membrane"/>
    <property type="evidence" value="ECO:0007669"/>
    <property type="project" value="InterPro"/>
</dbReference>
<dbReference type="Pfam" id="PF04277">
    <property type="entry name" value="OAD_gamma"/>
    <property type="match status" value="1"/>
</dbReference>
<comment type="cofactor">
    <cofactor evidence="1 16 17">
        <name>Na(+)</name>
        <dbReference type="ChEBI" id="CHEBI:29101"/>
    </cofactor>
</comment>
<accession>A0A099MQC8</accession>
<organism evidence="19 21">
    <name type="scientific">Vibrio navarrensis</name>
    <dbReference type="NCBI Taxonomy" id="29495"/>
    <lineage>
        <taxon>Bacteria</taxon>
        <taxon>Pseudomonadati</taxon>
        <taxon>Pseudomonadota</taxon>
        <taxon>Gammaproteobacteria</taxon>
        <taxon>Vibrionales</taxon>
        <taxon>Vibrionaceae</taxon>
        <taxon>Vibrio</taxon>
    </lineage>
</organism>
<comment type="catalytic activity">
    <reaction evidence="15 16 17">
        <text>oxaloacetate + 2 Na(+)(in) + H(+) = pyruvate + 2 Na(+)(out) + CO2</text>
        <dbReference type="Rhea" id="RHEA:57724"/>
        <dbReference type="ChEBI" id="CHEBI:15361"/>
        <dbReference type="ChEBI" id="CHEBI:15378"/>
        <dbReference type="ChEBI" id="CHEBI:16452"/>
        <dbReference type="ChEBI" id="CHEBI:16526"/>
        <dbReference type="ChEBI" id="CHEBI:29101"/>
        <dbReference type="EC" id="7.2.4.2"/>
    </reaction>
</comment>
<dbReference type="GeneID" id="95678074"/>
<dbReference type="GO" id="GO:0015081">
    <property type="term" value="F:sodium ion transmembrane transporter activity"/>
    <property type="evidence" value="ECO:0007669"/>
    <property type="project" value="UniProtKB-UniRule"/>
</dbReference>
<keyword evidence="14 16" id="KW-0739">Sodium transport</keyword>
<dbReference type="eggNOG" id="COG3630">
    <property type="taxonomic scope" value="Bacteria"/>
</dbReference>
<evidence type="ECO:0000256" key="16">
    <source>
        <dbReference type="HAMAP-Rule" id="MF_00404"/>
    </source>
</evidence>
<comment type="function">
    <text evidence="2 16 17">Catalyzes the decarboxylation of oxaloacetate coupled to Na(+) translocation.</text>
</comment>
<evidence type="ECO:0000256" key="13">
    <source>
        <dbReference type="ARBA" id="ARBA00023136"/>
    </source>
</evidence>
<evidence type="ECO:0000313" key="18">
    <source>
        <dbReference type="EMBL" id="ELN6933946.1"/>
    </source>
</evidence>
<sequence>MTNIGSQLIEAATLMVTGMGVVFIFLTILIFLIRFMSTLVPQEVPEKLVAAKTTKANQSTSSTVSPQVVAAISAAIQQHRASIAK</sequence>
<dbReference type="InterPro" id="IPR023424">
    <property type="entry name" value="OadG"/>
</dbReference>
<evidence type="ECO:0000256" key="3">
    <source>
        <dbReference type="ARBA" id="ARBA00004162"/>
    </source>
</evidence>
<evidence type="ECO:0000313" key="19">
    <source>
        <dbReference type="EMBL" id="KGK09193.1"/>
    </source>
</evidence>
<dbReference type="GO" id="GO:0015451">
    <property type="term" value="F:decarboxylation-driven active transmembrane transporter activity"/>
    <property type="evidence" value="ECO:0007669"/>
    <property type="project" value="UniProtKB-EC"/>
</dbReference>
<protein>
    <recommendedName>
        <fullName evidence="16">Probable oxaloacetate decarboxylase gamma chain</fullName>
        <ecNumber evidence="16">7.2.4.2</ecNumber>
    </recommendedName>
</protein>
<keyword evidence="11 16" id="KW-0915">Sodium</keyword>
<gene>
    <name evidence="16" type="primary">oadG</name>
    <name evidence="19" type="ORF">EA26_18400</name>
    <name evidence="20" type="ORF">I3X05_14095</name>
    <name evidence="18" type="ORF">RZY48_003396</name>
</gene>
<reference evidence="20 22" key="2">
    <citation type="submission" date="2020-11" db="EMBL/GenBank/DDBJ databases">
        <title>Complete and Circularized Genome Assembly of a human isolate of Vibrio navarrensis biotype pommerensis with MiSeq and MinION Sequence Data.</title>
        <authorList>
            <person name="Schwartz K."/>
            <person name="Borowiak M."/>
            <person name="Deneke C."/>
            <person name="Balau V."/>
            <person name="Metelmann C."/>
            <person name="Strauch E."/>
        </authorList>
    </citation>
    <scope>NUCLEOTIDE SEQUENCE [LARGE SCALE GENOMIC DNA]</scope>
    <source>
        <strain evidence="20 22">20-VB00237</strain>
    </source>
</reference>
<keyword evidence="21" id="KW-1185">Reference proteome</keyword>
<dbReference type="Proteomes" id="UP001253463">
    <property type="component" value="Unassembled WGS sequence"/>
</dbReference>
<evidence type="ECO:0000256" key="5">
    <source>
        <dbReference type="ARBA" id="ARBA00011869"/>
    </source>
</evidence>
<dbReference type="HAMAP" id="MF_00404">
    <property type="entry name" value="OadG"/>
    <property type="match status" value="1"/>
</dbReference>
<keyword evidence="12 16" id="KW-0406">Ion transport</keyword>
<evidence type="ECO:0000256" key="14">
    <source>
        <dbReference type="ARBA" id="ARBA00023201"/>
    </source>
</evidence>
<evidence type="ECO:0000256" key="10">
    <source>
        <dbReference type="ARBA" id="ARBA00022989"/>
    </source>
</evidence>
<evidence type="ECO:0000256" key="8">
    <source>
        <dbReference type="ARBA" id="ARBA00022692"/>
    </source>
</evidence>
<dbReference type="Proteomes" id="UP000029994">
    <property type="component" value="Unassembled WGS sequence"/>
</dbReference>
<evidence type="ECO:0000313" key="21">
    <source>
        <dbReference type="Proteomes" id="UP000029994"/>
    </source>
</evidence>
<feature type="transmembrane region" description="Helical" evidence="16 17">
    <location>
        <begin position="12"/>
        <end position="33"/>
    </location>
</feature>
<dbReference type="EC" id="7.2.4.2" evidence="16"/>
<dbReference type="STRING" id="29495.EA26_18400"/>
<dbReference type="NCBIfam" id="TIGR01195">
    <property type="entry name" value="oadG_fam"/>
    <property type="match status" value="1"/>
</dbReference>
<keyword evidence="8 16" id="KW-0812">Transmembrane</keyword>
<evidence type="ECO:0000256" key="15">
    <source>
        <dbReference type="ARBA" id="ARBA00048176"/>
    </source>
</evidence>
<keyword evidence="9 16" id="KW-1278">Translocase</keyword>
<reference evidence="18" key="3">
    <citation type="submission" date="2023-10" db="EMBL/GenBank/DDBJ databases">
        <authorList>
            <consortium name="PulseNet: The National Subtyping Network for Foodborne Disease Surveillance"/>
        </authorList>
    </citation>
    <scope>NUCLEOTIDE SEQUENCE</scope>
    <source>
        <strain evidence="18">PNUSAV004886</strain>
    </source>
</reference>
<evidence type="ECO:0000256" key="2">
    <source>
        <dbReference type="ARBA" id="ARBA00003002"/>
    </source>
</evidence>
<dbReference type="RefSeq" id="WP_039430467.1">
    <property type="nucleotide sequence ID" value="NZ_CAWPVW010000044.1"/>
</dbReference>
<dbReference type="GO" id="GO:0005886">
    <property type="term" value="C:plasma membrane"/>
    <property type="evidence" value="ECO:0007669"/>
    <property type="project" value="UniProtKB-SubCell"/>
</dbReference>
<dbReference type="InterPro" id="IPR005899">
    <property type="entry name" value="Na_pump_deCOase"/>
</dbReference>
<dbReference type="GO" id="GO:0008948">
    <property type="term" value="F:oxaloacetate decarboxylase activity"/>
    <property type="evidence" value="ECO:0007669"/>
    <property type="project" value="UniProtKB-UniRule"/>
</dbReference>
<proteinExistence type="inferred from homology"/>
<evidence type="ECO:0000313" key="20">
    <source>
        <dbReference type="EMBL" id="QPL53113.1"/>
    </source>
</evidence>
<dbReference type="NCBIfam" id="NF003004">
    <property type="entry name" value="PRK03814.1"/>
    <property type="match status" value="1"/>
</dbReference>
<dbReference type="EMBL" id="ABNSCA010000012">
    <property type="protein sequence ID" value="ELN6933946.1"/>
    <property type="molecule type" value="Genomic_DNA"/>
</dbReference>
<keyword evidence="7 16" id="KW-1003">Cell membrane</keyword>
<dbReference type="EMBL" id="JMCG01000002">
    <property type="protein sequence ID" value="KGK09193.1"/>
    <property type="molecule type" value="Genomic_DNA"/>
</dbReference>